<dbReference type="Gene3D" id="3.90.320.10">
    <property type="match status" value="1"/>
</dbReference>
<evidence type="ECO:0000259" key="17">
    <source>
        <dbReference type="PROSITE" id="PS51198"/>
    </source>
</evidence>
<dbReference type="Gene3D" id="1.10.486.10">
    <property type="entry name" value="PCRA, domain 4"/>
    <property type="match status" value="1"/>
</dbReference>
<evidence type="ECO:0000256" key="3">
    <source>
        <dbReference type="ARBA" id="ARBA00022741"/>
    </source>
</evidence>
<dbReference type="KEGG" id="afy:BW247_13705"/>
<dbReference type="InterPro" id="IPR004586">
    <property type="entry name" value="RecB"/>
</dbReference>
<dbReference type="Gene3D" id="3.40.50.300">
    <property type="entry name" value="P-loop containing nucleotide triphosphate hydrolases"/>
    <property type="match status" value="2"/>
</dbReference>
<comment type="function">
    <text evidence="15">A helicase/nuclease that prepares dsDNA breaks (DSB) for recombinational DNA repair. Binds to DSBs and unwinds DNA via a highly rapid and processive ATP-dependent bidirectional helicase activity. Unwinds dsDNA until it encounters a Chi (crossover hotspot instigator) sequence from the 3' direction. Cuts ssDNA a few nucleotides 3' to the Chi site. The properties and activities of the enzyme are changed at Chi. The Chi-altered holoenzyme produces a long 3'-ssDNA overhang and facilitates RecA-binding to the ssDNA for homologous DNA recombination and repair. Holoenzyme degrades any linearized DNA that is unable to undergo homologous recombination. In the holoenzyme this subunit contributes ATPase, 3'-5' helicase, exonuclease activity and loads RecA onto ssDNA.</text>
</comment>
<evidence type="ECO:0000256" key="7">
    <source>
        <dbReference type="ARBA" id="ARBA00022839"/>
    </source>
</evidence>
<comment type="catalytic activity">
    <reaction evidence="14 15">
        <text>ATP + H2O = ADP + phosphate + H(+)</text>
        <dbReference type="Rhea" id="RHEA:13065"/>
        <dbReference type="ChEBI" id="CHEBI:15377"/>
        <dbReference type="ChEBI" id="CHEBI:15378"/>
        <dbReference type="ChEBI" id="CHEBI:30616"/>
        <dbReference type="ChEBI" id="CHEBI:43474"/>
        <dbReference type="ChEBI" id="CHEBI:456216"/>
        <dbReference type="EC" id="5.6.2.4"/>
    </reaction>
</comment>
<feature type="region of interest" description="Nuclease activity, interacts with RecD and RecA" evidence="15">
    <location>
        <begin position="896"/>
        <end position="1176"/>
    </location>
</feature>
<keyword evidence="10 15" id="KW-0238">DNA-binding</keyword>
<dbReference type="Proteomes" id="UP000243807">
    <property type="component" value="Chromosome"/>
</dbReference>
<evidence type="ECO:0000256" key="6">
    <source>
        <dbReference type="ARBA" id="ARBA00022806"/>
    </source>
</evidence>
<accession>A0A1P8UJK9</accession>
<dbReference type="GO" id="GO:0003677">
    <property type="term" value="F:DNA binding"/>
    <property type="evidence" value="ECO:0007669"/>
    <property type="project" value="UniProtKB-UniRule"/>
</dbReference>
<feature type="binding site" evidence="16">
    <location>
        <begin position="20"/>
        <end position="27"/>
    </location>
    <ligand>
        <name>ATP</name>
        <dbReference type="ChEBI" id="CHEBI:30616"/>
    </ligand>
</feature>
<dbReference type="RefSeq" id="WP_076837639.1">
    <property type="nucleotide sequence ID" value="NZ_CP019434.1"/>
</dbReference>
<dbReference type="InterPro" id="IPR038726">
    <property type="entry name" value="PDDEXK_AddAB-type"/>
</dbReference>
<dbReference type="SUPFAM" id="SSF52980">
    <property type="entry name" value="Restriction endonuclease-like"/>
    <property type="match status" value="1"/>
</dbReference>
<gene>
    <name evidence="15" type="primary">recB</name>
    <name evidence="19" type="ORF">BW247_13705</name>
</gene>
<reference evidence="19 20" key="1">
    <citation type="submission" date="2017-01" db="EMBL/GenBank/DDBJ databases">
        <title>Draft sequence of Acidihalobacter ferrooxidans strain DSM 14175 (strain V8).</title>
        <authorList>
            <person name="Khaleque H.N."/>
            <person name="Ramsay J.P."/>
            <person name="Murphy R.J.T."/>
            <person name="Kaksonen A.H."/>
            <person name="Boxall N.J."/>
            <person name="Watkin E.L.J."/>
        </authorList>
    </citation>
    <scope>NUCLEOTIDE SEQUENCE [LARGE SCALE GENOMIC DNA]</scope>
    <source>
        <strain evidence="19 20">V8</strain>
    </source>
</reference>
<feature type="region of interest" description="DNA-binding and helicase activity, interacts with RecC" evidence="15">
    <location>
        <begin position="1"/>
        <end position="850"/>
    </location>
</feature>
<keyword evidence="3 15" id="KW-0547">Nucleotide-binding</keyword>
<evidence type="ECO:0000256" key="15">
    <source>
        <dbReference type="HAMAP-Rule" id="MF_01485"/>
    </source>
</evidence>
<dbReference type="PROSITE" id="PS51198">
    <property type="entry name" value="UVRD_HELICASE_ATP_BIND"/>
    <property type="match status" value="1"/>
</dbReference>
<keyword evidence="2 15" id="KW-0479">Metal-binding</keyword>
<dbReference type="PANTHER" id="PTHR11070">
    <property type="entry name" value="UVRD / RECB / PCRA DNA HELICASE FAMILY MEMBER"/>
    <property type="match status" value="1"/>
</dbReference>
<dbReference type="PROSITE" id="PS51217">
    <property type="entry name" value="UVRD_HELICASE_CTER"/>
    <property type="match status" value="1"/>
</dbReference>
<evidence type="ECO:0000256" key="14">
    <source>
        <dbReference type="ARBA" id="ARBA00048988"/>
    </source>
</evidence>
<feature type="domain" description="UvrD-like helicase C-terminal" evidence="18">
    <location>
        <begin position="476"/>
        <end position="740"/>
    </location>
</feature>
<evidence type="ECO:0000256" key="13">
    <source>
        <dbReference type="ARBA" id="ARBA00034617"/>
    </source>
</evidence>
<keyword evidence="9 15" id="KW-0460">Magnesium</keyword>
<dbReference type="InterPro" id="IPR011604">
    <property type="entry name" value="PDDEXK-like_dom_sf"/>
</dbReference>
<comment type="catalytic activity">
    <reaction evidence="13 15">
        <text>Couples ATP hydrolysis with the unwinding of duplex DNA by translocating in the 3'-5' direction.</text>
        <dbReference type="EC" id="5.6.2.4"/>
    </reaction>
</comment>
<protein>
    <recommendedName>
        <fullName evidence="15">RecBCD enzyme subunit RecB</fullName>
        <ecNumber evidence="15">3.1.11.5</ecNumber>
        <ecNumber evidence="15">5.6.2.4</ecNumber>
    </recommendedName>
    <alternativeName>
        <fullName evidence="15">DNA 3'-5' helicase subunit RecB</fullName>
    </alternativeName>
    <alternativeName>
        <fullName evidence="15">Exonuclease V subunit RecB</fullName>
        <shortName evidence="15">ExoV subunit RecB</shortName>
    </alternativeName>
    <alternativeName>
        <fullName evidence="15">Helicase/nuclease RecBCD subunit RecB</fullName>
    </alternativeName>
</protein>
<evidence type="ECO:0000256" key="2">
    <source>
        <dbReference type="ARBA" id="ARBA00022723"/>
    </source>
</evidence>
<sequence length="1176" mass="129085">MTRELNMPAFPLHGVQLIEASAGTGKTYTIANLYLRLVLERGLTVPEILVVTFTKAATEELRGRIRQRLIEARALLASGQARDDGDLGTLVHRLTEPDVARQRLDEAIVRMDEAAVYTIHGFAQRMLTEHAFESGAPFEAELLGDEQALRRAATEDFWRRRFYGAPQDEVAWAAQEWGTPEDLYERMSDVLGRDAARLLPSDAGERAAALLPRWQRLHAELRAAWVREGEAVSEALLTSPALKRNIYTAGGVEAALRAFAEWIAASEPPPGVLPERIQLFTPAKLGAATKKGAEPPTASLFGLCEELADLGPRLLRAYRAALLAEAAGYVRKAVAEHKSARRLLAYDDLLARLDAVLASADGAELAMRIRARFPVAMIDEFQDTDPVQYRIFQAVYGGRDDLALFLIGDPKQAIYGFRGADIFAYLQARRDVGDGAHTLPVNWRSGSALVAAVNRLFSASAHPFLFEQIEFHPVRPSQQADAKPLRLDGATPAPLACWRLPAVDGKPLTTGAAQAQVALACAHEIAGLLARARSGAALIGAEPLRAGDIAILVRNRNEAAVVREALDALGIASVFLSRDSIFSTPEAEALRRVLRAVAEPGNARALRAALATDLLGADAAELAALEQDENAWERWLTCFQRARQRWREHGFMAMFTQLLTQAAIAHRLLAARDGERRMTNLLQLGELLAVAAAERSGFEALLRWLDARIDAPDGEDEAQQLRLDSDESLVQIVTVHASKGLEYPLVFLPFPWICKPFALDKSGEARAPFLFHAADDFALCADLGSDAVAEHAAQAERERLAEDLRLLYVALTRARQRVYFSWGAVKRAPDSALARLLHPQGMPTDDAALRTDLLALNADAPLLELLKLPDGPTAAPPPQTGAALHARRFDGRIDAGWRVTSYSGLVADYDARVELPDYDAFGAAEPAAALRAQRDAFAFPRGAQAGLFLHALLEKLDFPGAQGEALSDRVTEELARHGFDSGWRPAIEALVTRVLDTPLDEAGLCLRNITRADRVDELAFYYPLAALDCAALNALLARSGPLELTGEALSFRPQHGMMKGFIDLVFRHGGRYYLADYKSNHLGDRPEDYAPALLDAAMREHRYDLQYLIYCVALHRHLRARLPDYDYARDFGGVFYLFLRGMRPADGPRLGVYRDRPEPALIAALDRLFAGAEDVA</sequence>
<feature type="binding site" evidence="15">
    <location>
        <position position="1076"/>
    </location>
    <ligand>
        <name>Mg(2+)</name>
        <dbReference type="ChEBI" id="CHEBI:18420"/>
    </ligand>
</feature>
<keyword evidence="20" id="KW-1185">Reference proteome</keyword>
<dbReference type="EC" id="5.6.2.4" evidence="15"/>
<keyword evidence="4 15" id="KW-0227">DNA damage</keyword>
<evidence type="ECO:0000256" key="4">
    <source>
        <dbReference type="ARBA" id="ARBA00022763"/>
    </source>
</evidence>
<feature type="binding site" evidence="15">
    <location>
        <position position="950"/>
    </location>
    <ligand>
        <name>Mg(2+)</name>
        <dbReference type="ChEBI" id="CHEBI:18420"/>
    </ligand>
</feature>
<dbReference type="SUPFAM" id="SSF52540">
    <property type="entry name" value="P-loop containing nucleoside triphosphate hydrolases"/>
    <property type="match status" value="1"/>
</dbReference>
<dbReference type="GO" id="GO:0016887">
    <property type="term" value="F:ATP hydrolysis activity"/>
    <property type="evidence" value="ECO:0007669"/>
    <property type="project" value="RHEA"/>
</dbReference>
<dbReference type="Gene3D" id="1.10.3170.10">
    <property type="entry name" value="Recbcd, chain B, domain 2"/>
    <property type="match status" value="1"/>
</dbReference>
<evidence type="ECO:0000256" key="12">
    <source>
        <dbReference type="ARBA" id="ARBA00023235"/>
    </source>
</evidence>
<dbReference type="Pfam" id="PF12705">
    <property type="entry name" value="PDDEXK_1"/>
    <property type="match status" value="1"/>
</dbReference>
<feature type="binding site" evidence="15">
    <location>
        <position position="1063"/>
    </location>
    <ligand>
        <name>Mg(2+)</name>
        <dbReference type="ChEBI" id="CHEBI:18420"/>
    </ligand>
</feature>
<dbReference type="InterPro" id="IPR014016">
    <property type="entry name" value="UvrD-like_ATP-bd"/>
</dbReference>
<dbReference type="GO" id="GO:0043138">
    <property type="term" value="F:3'-5' DNA helicase activity"/>
    <property type="evidence" value="ECO:0007669"/>
    <property type="project" value="UniProtKB-UniRule"/>
</dbReference>
<dbReference type="GO" id="GO:0008854">
    <property type="term" value="F:exodeoxyribonuclease V activity"/>
    <property type="evidence" value="ECO:0007669"/>
    <property type="project" value="UniProtKB-EC"/>
</dbReference>
<dbReference type="InterPro" id="IPR014017">
    <property type="entry name" value="DNA_helicase_UvrD-like_C"/>
</dbReference>
<dbReference type="NCBIfam" id="TIGR00609">
    <property type="entry name" value="recB"/>
    <property type="match status" value="1"/>
</dbReference>
<dbReference type="InterPro" id="IPR027417">
    <property type="entry name" value="P-loop_NTPase"/>
</dbReference>
<evidence type="ECO:0000256" key="8">
    <source>
        <dbReference type="ARBA" id="ARBA00022840"/>
    </source>
</evidence>
<evidence type="ECO:0000256" key="11">
    <source>
        <dbReference type="ARBA" id="ARBA00023204"/>
    </source>
</evidence>
<dbReference type="CDD" id="cd22352">
    <property type="entry name" value="RecB_C-like"/>
    <property type="match status" value="1"/>
</dbReference>
<dbReference type="EMBL" id="CP019434">
    <property type="protein sequence ID" value="APZ44016.1"/>
    <property type="molecule type" value="Genomic_DNA"/>
</dbReference>
<dbReference type="PANTHER" id="PTHR11070:SF23">
    <property type="entry name" value="RECBCD ENZYME SUBUNIT RECB"/>
    <property type="match status" value="1"/>
</dbReference>
<dbReference type="Pfam" id="PF00580">
    <property type="entry name" value="UvrD-helicase"/>
    <property type="match status" value="1"/>
</dbReference>
<keyword evidence="11 15" id="KW-0234">DNA repair</keyword>
<name>A0A1P8UJK9_9GAMM</name>
<proteinExistence type="inferred from homology"/>
<evidence type="ECO:0000256" key="10">
    <source>
        <dbReference type="ARBA" id="ARBA00023125"/>
    </source>
</evidence>
<evidence type="ECO:0000256" key="9">
    <source>
        <dbReference type="ARBA" id="ARBA00022842"/>
    </source>
</evidence>
<evidence type="ECO:0000256" key="16">
    <source>
        <dbReference type="PROSITE-ProRule" id="PRU00560"/>
    </source>
</evidence>
<dbReference type="OrthoDB" id="9810135at2"/>
<comment type="cofactor">
    <cofactor evidence="15">
        <name>Mg(2+)</name>
        <dbReference type="ChEBI" id="CHEBI:18420"/>
    </cofactor>
    <text evidence="15">Binds 1 Mg(2+) ion per subunit.</text>
</comment>
<keyword evidence="8 15" id="KW-0067">ATP-binding</keyword>
<evidence type="ECO:0000256" key="5">
    <source>
        <dbReference type="ARBA" id="ARBA00022801"/>
    </source>
</evidence>
<keyword evidence="5 15" id="KW-0378">Hydrolase</keyword>
<feature type="active site" description="For nuclease activity" evidence="15">
    <location>
        <position position="1076"/>
    </location>
</feature>
<dbReference type="EC" id="3.1.11.5" evidence="15"/>
<comment type="similarity">
    <text evidence="15">Belongs to the helicase family. UvrD subfamily.</text>
</comment>
<organism evidence="19 20">
    <name type="scientific">Acidihalobacter ferrooxydans</name>
    <dbReference type="NCBI Taxonomy" id="1765967"/>
    <lineage>
        <taxon>Bacteria</taxon>
        <taxon>Pseudomonadati</taxon>
        <taxon>Pseudomonadota</taxon>
        <taxon>Gammaproteobacteria</taxon>
        <taxon>Chromatiales</taxon>
        <taxon>Ectothiorhodospiraceae</taxon>
        <taxon>Acidihalobacter</taxon>
    </lineage>
</organism>
<keyword evidence="7 15" id="KW-0269">Exonuclease</keyword>
<dbReference type="HAMAP" id="MF_01485">
    <property type="entry name" value="RecB"/>
    <property type="match status" value="1"/>
</dbReference>
<evidence type="ECO:0000313" key="19">
    <source>
        <dbReference type="EMBL" id="APZ44016.1"/>
    </source>
</evidence>
<dbReference type="STRING" id="1765967.BW247_13705"/>
<comment type="miscellaneous">
    <text evidence="15">In the RecBCD complex, RecB has a slow 3'-5' helicase, an exonuclease activity and loads RecA onto ssDNA, RecD has a fast 5'-3' helicase activity, while RecC stimulates the ATPase and processivity of the RecB helicase and contributes to recognition of the Chi site.</text>
</comment>
<dbReference type="InterPro" id="IPR011335">
    <property type="entry name" value="Restrct_endonuc-II-like"/>
</dbReference>
<dbReference type="GO" id="GO:0005524">
    <property type="term" value="F:ATP binding"/>
    <property type="evidence" value="ECO:0007669"/>
    <property type="project" value="UniProtKB-UniRule"/>
</dbReference>
<feature type="domain" description="UvrD-like helicase ATP-binding" evidence="17">
    <location>
        <begin position="1"/>
        <end position="446"/>
    </location>
</feature>
<keyword evidence="1 15" id="KW-0540">Nuclease</keyword>
<comment type="domain">
    <text evidence="15">The C-terminal domain has nuclease activity and interacts with RecD. It interacts with RecA, facilitating its loading onto ssDNA.</text>
</comment>
<dbReference type="AlphaFoldDB" id="A0A1P8UJK9"/>
<comment type="subunit">
    <text evidence="15">Heterotrimer of RecB, RecC and RecD. All subunits contribute to DNA-binding. Interacts with RecA.</text>
</comment>
<comment type="catalytic activity">
    <reaction evidence="15">
        <text>Exonucleolytic cleavage (in the presence of ATP) in either 5'- to 3'- or 3'- to 5'-direction to yield 5'-phosphooligonucleotides.</text>
        <dbReference type="EC" id="3.1.11.5"/>
    </reaction>
</comment>
<evidence type="ECO:0000256" key="1">
    <source>
        <dbReference type="ARBA" id="ARBA00022722"/>
    </source>
</evidence>
<keyword evidence="12 15" id="KW-0413">Isomerase</keyword>
<keyword evidence="6 15" id="KW-0347">Helicase</keyword>
<evidence type="ECO:0000259" key="18">
    <source>
        <dbReference type="PROSITE" id="PS51217"/>
    </source>
</evidence>
<dbReference type="GO" id="GO:0000287">
    <property type="term" value="F:magnesium ion binding"/>
    <property type="evidence" value="ECO:0007669"/>
    <property type="project" value="UniProtKB-UniRule"/>
</dbReference>
<dbReference type="GO" id="GO:0000724">
    <property type="term" value="P:double-strand break repair via homologous recombination"/>
    <property type="evidence" value="ECO:0007669"/>
    <property type="project" value="UniProtKB-UniRule"/>
</dbReference>
<dbReference type="Pfam" id="PF13361">
    <property type="entry name" value="UvrD_C"/>
    <property type="match status" value="1"/>
</dbReference>
<comment type="domain">
    <text evidence="15">The N-terminal DNA-binding domain is a ssDNA-dependent ATPase and has ATP-dependent 3'-5' helicase function. This domain interacts with RecC.</text>
</comment>
<dbReference type="GO" id="GO:0005829">
    <property type="term" value="C:cytosol"/>
    <property type="evidence" value="ECO:0007669"/>
    <property type="project" value="TreeGrafter"/>
</dbReference>
<dbReference type="InterPro" id="IPR000212">
    <property type="entry name" value="DNA_helicase_UvrD/REP"/>
</dbReference>
<evidence type="ECO:0000313" key="20">
    <source>
        <dbReference type="Proteomes" id="UP000243807"/>
    </source>
</evidence>
<dbReference type="GO" id="GO:0009338">
    <property type="term" value="C:exodeoxyribonuclease V complex"/>
    <property type="evidence" value="ECO:0007669"/>
    <property type="project" value="TreeGrafter"/>
</dbReference>